<dbReference type="Proteomes" id="UP001364617">
    <property type="component" value="Unassembled WGS sequence"/>
</dbReference>
<sequence>MLSFVDTRILLLLAVTSYLASCQSVSTLA</sequence>
<gene>
    <name evidence="1" type="ORF">R3I93_015966</name>
</gene>
<reference evidence="1 2" key="1">
    <citation type="submission" date="2024-02" db="EMBL/GenBank/DDBJ databases">
        <title>Chromosome-level genome assembly of the Eurasian Minnow (Phoxinus phoxinus).</title>
        <authorList>
            <person name="Oriowo T.O."/>
            <person name="Martin S."/>
            <person name="Stange M."/>
            <person name="Chrysostomakis Y."/>
            <person name="Brown T."/>
            <person name="Winkler S."/>
            <person name="Kukowka S."/>
            <person name="Myers E.W."/>
            <person name="Bohne A."/>
        </authorList>
    </citation>
    <scope>NUCLEOTIDE SEQUENCE [LARGE SCALE GENOMIC DNA]</scope>
    <source>
        <strain evidence="1">ZFMK-TIS-60720</strain>
        <tissue evidence="1">Whole Organism</tissue>
    </source>
</reference>
<organism evidence="1 2">
    <name type="scientific">Phoxinus phoxinus</name>
    <name type="common">Eurasian minnow</name>
    <dbReference type="NCBI Taxonomy" id="58324"/>
    <lineage>
        <taxon>Eukaryota</taxon>
        <taxon>Metazoa</taxon>
        <taxon>Chordata</taxon>
        <taxon>Craniata</taxon>
        <taxon>Vertebrata</taxon>
        <taxon>Euteleostomi</taxon>
        <taxon>Actinopterygii</taxon>
        <taxon>Neopterygii</taxon>
        <taxon>Teleostei</taxon>
        <taxon>Ostariophysi</taxon>
        <taxon>Cypriniformes</taxon>
        <taxon>Leuciscidae</taxon>
        <taxon>Phoxininae</taxon>
        <taxon>Phoxinus</taxon>
    </lineage>
</organism>
<accession>A0AAN9CPE6</accession>
<dbReference type="EMBL" id="JAYKXH010000017">
    <property type="protein sequence ID" value="KAK7138710.1"/>
    <property type="molecule type" value="Genomic_DNA"/>
</dbReference>
<protein>
    <submittedName>
        <fullName evidence="1">Uncharacterized protein</fullName>
    </submittedName>
</protein>
<comment type="caution">
    <text evidence="1">The sequence shown here is derived from an EMBL/GenBank/DDBJ whole genome shotgun (WGS) entry which is preliminary data.</text>
</comment>
<evidence type="ECO:0000313" key="1">
    <source>
        <dbReference type="EMBL" id="KAK7138710.1"/>
    </source>
</evidence>
<dbReference type="AlphaFoldDB" id="A0AAN9CPE6"/>
<proteinExistence type="predicted"/>
<keyword evidence="2" id="KW-1185">Reference proteome</keyword>
<evidence type="ECO:0000313" key="2">
    <source>
        <dbReference type="Proteomes" id="UP001364617"/>
    </source>
</evidence>
<name>A0AAN9CPE6_9TELE</name>